<dbReference type="RefSeq" id="WP_129255127.1">
    <property type="nucleotide sequence ID" value="NZ_SAXA01000012.1"/>
</dbReference>
<comment type="similarity">
    <text evidence="6">Belongs to the FtsA/MreB family.</text>
</comment>
<evidence type="ECO:0000256" key="6">
    <source>
        <dbReference type="ARBA" id="ARBA00023458"/>
    </source>
</evidence>
<dbReference type="EMBL" id="SAXA01000012">
    <property type="protein sequence ID" value="RXQ91026.1"/>
    <property type="molecule type" value="Genomic_DNA"/>
</dbReference>
<dbReference type="GO" id="GO:0005524">
    <property type="term" value="F:ATP binding"/>
    <property type="evidence" value="ECO:0007669"/>
    <property type="project" value="UniProtKB-KW"/>
</dbReference>
<dbReference type="GO" id="GO:0000902">
    <property type="term" value="P:cell morphogenesis"/>
    <property type="evidence" value="ECO:0007669"/>
    <property type="project" value="InterPro"/>
</dbReference>
<evidence type="ECO:0008006" key="9">
    <source>
        <dbReference type="Google" id="ProtNLM"/>
    </source>
</evidence>
<dbReference type="InterPro" id="IPR004753">
    <property type="entry name" value="MreB"/>
</dbReference>
<dbReference type="PANTHER" id="PTHR42749:SF1">
    <property type="entry name" value="CELL SHAPE-DETERMINING PROTEIN MREB"/>
    <property type="match status" value="1"/>
</dbReference>
<dbReference type="Proteomes" id="UP000289703">
    <property type="component" value="Unassembled WGS sequence"/>
</dbReference>
<evidence type="ECO:0000256" key="4">
    <source>
        <dbReference type="ARBA" id="ARBA00022840"/>
    </source>
</evidence>
<dbReference type="PANTHER" id="PTHR42749">
    <property type="entry name" value="CELL SHAPE-DETERMINING PROTEIN MREB"/>
    <property type="match status" value="1"/>
</dbReference>
<name>A0A4Q1JJE8_9BACT</name>
<proteinExistence type="inferred from homology"/>
<evidence type="ECO:0000256" key="2">
    <source>
        <dbReference type="ARBA" id="ARBA00022490"/>
    </source>
</evidence>
<organism evidence="7 8">
    <name type="scientific">Ancylomarina salipaludis</name>
    <dbReference type="NCBI Taxonomy" id="2501299"/>
    <lineage>
        <taxon>Bacteria</taxon>
        <taxon>Pseudomonadati</taxon>
        <taxon>Bacteroidota</taxon>
        <taxon>Bacteroidia</taxon>
        <taxon>Marinilabiliales</taxon>
        <taxon>Marinifilaceae</taxon>
        <taxon>Ancylomarina</taxon>
    </lineage>
</organism>
<dbReference type="InterPro" id="IPR043129">
    <property type="entry name" value="ATPase_NBD"/>
</dbReference>
<evidence type="ECO:0000313" key="8">
    <source>
        <dbReference type="Proteomes" id="UP000289703"/>
    </source>
</evidence>
<sequence>MSKFKNCFAFDLGSSHIRIFHEGKQKIEVPSEIIQDGKKYDGLIRKGVIAEFNACDIILRENLKKIQKPFLGFITKQFSAIISVSSDNSDVSLRAYRDLMDHAGAREVYMINDCYLTAIGLGIKIEDNTFTIVDFGAGKTSITTVENKKIVKNEILDISFSSLIEQLQTYLSKNYELIISKNTAEQLIIENSTFNAKTAFERTLRIDGLKKSSKESATVSIKSTEITDCLRNELDMLIGRVVRHVENLEANTQNKTLQKGIYISGGASKLNGLKEELSNMVNISSQSYSSAESYLRQGIEIVLRNPSQYTEFMMR</sequence>
<dbReference type="OrthoDB" id="9768127at2"/>
<dbReference type="SUPFAM" id="SSF53067">
    <property type="entry name" value="Actin-like ATPase domain"/>
    <property type="match status" value="2"/>
</dbReference>
<dbReference type="Pfam" id="PF06723">
    <property type="entry name" value="MreB_Mbl"/>
    <property type="match status" value="1"/>
</dbReference>
<dbReference type="AlphaFoldDB" id="A0A4Q1JJE8"/>
<evidence type="ECO:0000256" key="1">
    <source>
        <dbReference type="ARBA" id="ARBA00004496"/>
    </source>
</evidence>
<dbReference type="InterPro" id="IPR056546">
    <property type="entry name" value="MreB_MamK-like"/>
</dbReference>
<dbReference type="PRINTS" id="PR01652">
    <property type="entry name" value="SHAPEPROTEIN"/>
</dbReference>
<evidence type="ECO:0000313" key="7">
    <source>
        <dbReference type="EMBL" id="RXQ91026.1"/>
    </source>
</evidence>
<evidence type="ECO:0000256" key="3">
    <source>
        <dbReference type="ARBA" id="ARBA00022741"/>
    </source>
</evidence>
<evidence type="ECO:0000256" key="5">
    <source>
        <dbReference type="ARBA" id="ARBA00022960"/>
    </source>
</evidence>
<comment type="caution">
    <text evidence="7">The sequence shown here is derived from an EMBL/GenBank/DDBJ whole genome shotgun (WGS) entry which is preliminary data.</text>
</comment>
<keyword evidence="3" id="KW-0547">Nucleotide-binding</keyword>
<keyword evidence="2" id="KW-0963">Cytoplasm</keyword>
<dbReference type="Gene3D" id="3.30.420.40">
    <property type="match status" value="2"/>
</dbReference>
<dbReference type="GO" id="GO:0005737">
    <property type="term" value="C:cytoplasm"/>
    <property type="evidence" value="ECO:0007669"/>
    <property type="project" value="UniProtKB-SubCell"/>
</dbReference>
<accession>A0A4Q1JJE8</accession>
<keyword evidence="8" id="KW-1185">Reference proteome</keyword>
<keyword evidence="4" id="KW-0067">ATP-binding</keyword>
<reference evidence="7 8" key="1">
    <citation type="submission" date="2019-01" db="EMBL/GenBank/DDBJ databases">
        <title>Ancylomarina salipaludis sp. nov., isolated from a salt marsh.</title>
        <authorList>
            <person name="Yoon J.-H."/>
        </authorList>
    </citation>
    <scope>NUCLEOTIDE SEQUENCE [LARGE SCALE GENOMIC DNA]</scope>
    <source>
        <strain evidence="7 8">SHSM-M15</strain>
    </source>
</reference>
<comment type="subcellular location">
    <subcellularLocation>
        <location evidence="1">Cytoplasm</location>
    </subcellularLocation>
</comment>
<protein>
    <recommendedName>
        <fullName evidence="9">Rod shape-determining protein</fullName>
    </recommendedName>
</protein>
<dbReference type="GO" id="GO:0008360">
    <property type="term" value="P:regulation of cell shape"/>
    <property type="evidence" value="ECO:0007669"/>
    <property type="project" value="UniProtKB-KW"/>
</dbReference>
<gene>
    <name evidence="7" type="ORF">EO244_13055</name>
</gene>
<keyword evidence="5" id="KW-0133">Cell shape</keyword>